<keyword evidence="3" id="KW-1185">Reference proteome</keyword>
<dbReference type="Proteomes" id="UP000054324">
    <property type="component" value="Unassembled WGS sequence"/>
</dbReference>
<reference evidence="2 3" key="1">
    <citation type="submission" date="2013-11" db="EMBL/GenBank/DDBJ databases">
        <title>Opisthorchis viverrini - life in the bile duct.</title>
        <authorList>
            <person name="Young N.D."/>
            <person name="Nagarajan N."/>
            <person name="Lin S.J."/>
            <person name="Korhonen P.K."/>
            <person name="Jex A.R."/>
            <person name="Hall R.S."/>
            <person name="Safavi-Hemami H."/>
            <person name="Kaewkong W."/>
            <person name="Bertrand D."/>
            <person name="Gao S."/>
            <person name="Seet Q."/>
            <person name="Wongkham S."/>
            <person name="Teh B.T."/>
            <person name="Wongkham C."/>
            <person name="Intapan P.M."/>
            <person name="Maleewong W."/>
            <person name="Yang X."/>
            <person name="Hu M."/>
            <person name="Wang Z."/>
            <person name="Hofmann A."/>
            <person name="Sternberg P.W."/>
            <person name="Tan P."/>
            <person name="Wang J."/>
            <person name="Gasser R.B."/>
        </authorList>
    </citation>
    <scope>NUCLEOTIDE SEQUENCE [LARGE SCALE GENOMIC DNA]</scope>
</reference>
<accession>A0A075AHC1</accession>
<dbReference type="RefSeq" id="XP_009166657.1">
    <property type="nucleotide sequence ID" value="XM_009168393.1"/>
</dbReference>
<keyword evidence="1" id="KW-0732">Signal</keyword>
<evidence type="ECO:0000313" key="3">
    <source>
        <dbReference type="Proteomes" id="UP000054324"/>
    </source>
</evidence>
<proteinExistence type="predicted"/>
<evidence type="ECO:0000256" key="1">
    <source>
        <dbReference type="SAM" id="SignalP"/>
    </source>
</evidence>
<dbReference type="GeneID" id="20318009"/>
<feature type="signal peptide" evidence="1">
    <location>
        <begin position="1"/>
        <end position="19"/>
    </location>
</feature>
<organism evidence="2 3">
    <name type="scientific">Opisthorchis viverrini</name>
    <name type="common">Southeast Asian liver fluke</name>
    <dbReference type="NCBI Taxonomy" id="6198"/>
    <lineage>
        <taxon>Eukaryota</taxon>
        <taxon>Metazoa</taxon>
        <taxon>Spiralia</taxon>
        <taxon>Lophotrochozoa</taxon>
        <taxon>Platyhelminthes</taxon>
        <taxon>Trematoda</taxon>
        <taxon>Digenea</taxon>
        <taxon>Opisthorchiida</taxon>
        <taxon>Opisthorchiata</taxon>
        <taxon>Opisthorchiidae</taxon>
        <taxon>Opisthorchis</taxon>
    </lineage>
</organism>
<name>A0A075AHC1_OPIVI</name>
<dbReference type="KEGG" id="ovi:T265_03822"/>
<dbReference type="CTD" id="20318009"/>
<dbReference type="EMBL" id="KL596675">
    <property type="protein sequence ID" value="KER29624.1"/>
    <property type="molecule type" value="Genomic_DNA"/>
</dbReference>
<protein>
    <submittedName>
        <fullName evidence="2">Uncharacterized protein</fullName>
    </submittedName>
</protein>
<sequence>MWRIKTHFASDFVIWCCSGCTVSVTDDCRYVFYTTKNLNPGEWAVEDGSSAFSNTFRGNKFQL</sequence>
<evidence type="ECO:0000313" key="2">
    <source>
        <dbReference type="EMBL" id="KER29624.1"/>
    </source>
</evidence>
<dbReference type="AlphaFoldDB" id="A0A075AHC1"/>
<feature type="chain" id="PRO_5001704604" evidence="1">
    <location>
        <begin position="20"/>
        <end position="63"/>
    </location>
</feature>
<gene>
    <name evidence="2" type="ORF">T265_03822</name>
</gene>